<dbReference type="Proteomes" id="UP000886785">
    <property type="component" value="Unassembled WGS sequence"/>
</dbReference>
<keyword evidence="2 4" id="KW-0238">DNA-binding</keyword>
<comment type="caution">
    <text evidence="7">The sequence shown here is derived from an EMBL/GenBank/DDBJ whole genome shotgun (WGS) entry which is preliminary data.</text>
</comment>
<dbReference type="Pfam" id="PF00589">
    <property type="entry name" value="Phage_integrase"/>
    <property type="match status" value="1"/>
</dbReference>
<gene>
    <name evidence="7" type="ORF">IAA54_11420</name>
</gene>
<dbReference type="AlphaFoldDB" id="A0A9D1DSH1"/>
<evidence type="ECO:0000256" key="2">
    <source>
        <dbReference type="ARBA" id="ARBA00023125"/>
    </source>
</evidence>
<accession>A0A9D1DSH1</accession>
<comment type="similarity">
    <text evidence="1">Belongs to the 'phage' integrase family.</text>
</comment>
<dbReference type="InterPro" id="IPR002104">
    <property type="entry name" value="Integrase_catalytic"/>
</dbReference>
<evidence type="ECO:0000259" key="6">
    <source>
        <dbReference type="PROSITE" id="PS51900"/>
    </source>
</evidence>
<evidence type="ECO:0000256" key="4">
    <source>
        <dbReference type="PROSITE-ProRule" id="PRU01248"/>
    </source>
</evidence>
<dbReference type="PANTHER" id="PTHR30349:SF41">
    <property type="entry name" value="INTEGRASE_RECOMBINASE PROTEIN MJ0367-RELATED"/>
    <property type="match status" value="1"/>
</dbReference>
<evidence type="ECO:0000256" key="1">
    <source>
        <dbReference type="ARBA" id="ARBA00008857"/>
    </source>
</evidence>
<dbReference type="InterPro" id="IPR011010">
    <property type="entry name" value="DNA_brk_join_enz"/>
</dbReference>
<dbReference type="CDD" id="cd00796">
    <property type="entry name" value="INT_Rci_Hp1_C"/>
    <property type="match status" value="1"/>
</dbReference>
<protein>
    <submittedName>
        <fullName evidence="7">Site-specific integrase</fullName>
    </submittedName>
</protein>
<reference evidence="7" key="2">
    <citation type="journal article" date="2021" name="PeerJ">
        <title>Extensive microbial diversity within the chicken gut microbiome revealed by metagenomics and culture.</title>
        <authorList>
            <person name="Gilroy R."/>
            <person name="Ravi A."/>
            <person name="Getino M."/>
            <person name="Pursley I."/>
            <person name="Horton D.L."/>
            <person name="Alikhan N.F."/>
            <person name="Baker D."/>
            <person name="Gharbi K."/>
            <person name="Hall N."/>
            <person name="Watson M."/>
            <person name="Adriaenssens E.M."/>
            <person name="Foster-Nyarko E."/>
            <person name="Jarju S."/>
            <person name="Secka A."/>
            <person name="Antonio M."/>
            <person name="Oren A."/>
            <person name="Chaudhuri R.R."/>
            <person name="La Ragione R."/>
            <person name="Hildebrand F."/>
            <person name="Pallen M.J."/>
        </authorList>
    </citation>
    <scope>NUCLEOTIDE SEQUENCE</scope>
    <source>
        <strain evidence="7">ChiSjej1B19-7085</strain>
    </source>
</reference>
<dbReference type="InterPro" id="IPR050090">
    <property type="entry name" value="Tyrosine_recombinase_XerCD"/>
</dbReference>
<dbReference type="InterPro" id="IPR013762">
    <property type="entry name" value="Integrase-like_cat_sf"/>
</dbReference>
<dbReference type="Gene3D" id="1.10.443.10">
    <property type="entry name" value="Intergrase catalytic core"/>
    <property type="match status" value="1"/>
</dbReference>
<evidence type="ECO:0000256" key="3">
    <source>
        <dbReference type="ARBA" id="ARBA00023172"/>
    </source>
</evidence>
<proteinExistence type="inferred from homology"/>
<evidence type="ECO:0000259" key="5">
    <source>
        <dbReference type="PROSITE" id="PS51898"/>
    </source>
</evidence>
<reference evidence="7" key="1">
    <citation type="submission" date="2020-10" db="EMBL/GenBank/DDBJ databases">
        <authorList>
            <person name="Gilroy R."/>
        </authorList>
    </citation>
    <scope>NUCLEOTIDE SEQUENCE</scope>
    <source>
        <strain evidence="7">ChiSjej1B19-7085</strain>
    </source>
</reference>
<dbReference type="PROSITE" id="PS51900">
    <property type="entry name" value="CB"/>
    <property type="match status" value="1"/>
</dbReference>
<dbReference type="Gene3D" id="1.10.150.130">
    <property type="match status" value="1"/>
</dbReference>
<dbReference type="InterPro" id="IPR010998">
    <property type="entry name" value="Integrase_recombinase_N"/>
</dbReference>
<dbReference type="PROSITE" id="PS51898">
    <property type="entry name" value="TYR_RECOMBINASE"/>
    <property type="match status" value="1"/>
</dbReference>
<dbReference type="GO" id="GO:0003677">
    <property type="term" value="F:DNA binding"/>
    <property type="evidence" value="ECO:0007669"/>
    <property type="project" value="UniProtKB-UniRule"/>
</dbReference>
<dbReference type="PANTHER" id="PTHR30349">
    <property type="entry name" value="PHAGE INTEGRASE-RELATED"/>
    <property type="match status" value="1"/>
</dbReference>
<dbReference type="GO" id="GO:0015074">
    <property type="term" value="P:DNA integration"/>
    <property type="evidence" value="ECO:0007669"/>
    <property type="project" value="InterPro"/>
</dbReference>
<feature type="domain" description="Tyr recombinase" evidence="5">
    <location>
        <begin position="109"/>
        <end position="281"/>
    </location>
</feature>
<evidence type="ECO:0000313" key="7">
    <source>
        <dbReference type="EMBL" id="HIR58259.1"/>
    </source>
</evidence>
<evidence type="ECO:0000313" key="8">
    <source>
        <dbReference type="Proteomes" id="UP000886785"/>
    </source>
</evidence>
<dbReference type="EMBL" id="DVHF01000146">
    <property type="protein sequence ID" value="HIR58259.1"/>
    <property type="molecule type" value="Genomic_DNA"/>
</dbReference>
<name>A0A9D1DSH1_9FIRM</name>
<feature type="domain" description="Core-binding (CB)" evidence="6">
    <location>
        <begin position="3"/>
        <end position="87"/>
    </location>
</feature>
<organism evidence="7 8">
    <name type="scientific">Candidatus Gallacutalibacter pullicola</name>
    <dbReference type="NCBI Taxonomy" id="2840830"/>
    <lineage>
        <taxon>Bacteria</taxon>
        <taxon>Bacillati</taxon>
        <taxon>Bacillota</taxon>
        <taxon>Clostridia</taxon>
        <taxon>Eubacteriales</taxon>
        <taxon>Candidatus Gallacutalibacter</taxon>
    </lineage>
</organism>
<dbReference type="GO" id="GO:0006310">
    <property type="term" value="P:DNA recombination"/>
    <property type="evidence" value="ECO:0007669"/>
    <property type="project" value="UniProtKB-KW"/>
</dbReference>
<keyword evidence="3" id="KW-0233">DNA recombination</keyword>
<dbReference type="SUPFAM" id="SSF56349">
    <property type="entry name" value="DNA breaking-rejoining enzymes"/>
    <property type="match status" value="1"/>
</dbReference>
<dbReference type="InterPro" id="IPR044068">
    <property type="entry name" value="CB"/>
</dbReference>
<sequence>MKRNLGDWMDLWLEVYVKPTKAINTYANYCDAAQRLFRVFPDWENAEMDQLTNLTVQEAFNFMGELYAKNTLNHIRVALRGAYKTAIKNGVFLENPVIDIEIPSYASSRTVPSLSISEQKMVEEASLSDPLGHITVFLLNTGLRANELMNLKKEHYIAKHNYIVIPKSKTKAGERIVPLVPIAKEILLMKLYRGESDYMFTSTKGTPVSKTVLRKLYIRTRQKTGLDFLTNHVYRHTFATRLVENQVDYKALAELLGHTDVAFTLNRYPRIHHEFLSQQINLLGNNR</sequence>